<evidence type="ECO:0008006" key="3">
    <source>
        <dbReference type="Google" id="ProtNLM"/>
    </source>
</evidence>
<dbReference type="AlphaFoldDB" id="A0A927MD10"/>
<dbReference type="CDD" id="cd00093">
    <property type="entry name" value="HTH_XRE"/>
    <property type="match status" value="1"/>
</dbReference>
<proteinExistence type="predicted"/>
<dbReference type="EMBL" id="JADBEB010000001">
    <property type="protein sequence ID" value="MBE1490881.1"/>
    <property type="molecule type" value="Genomic_DNA"/>
</dbReference>
<protein>
    <recommendedName>
        <fullName evidence="3">XRE family transcriptional regulator</fullName>
    </recommendedName>
</protein>
<dbReference type="InterPro" id="IPR001387">
    <property type="entry name" value="Cro/C1-type_HTH"/>
</dbReference>
<reference evidence="1" key="1">
    <citation type="submission" date="2020-10" db="EMBL/GenBank/DDBJ databases">
        <title>Sequencing the genomes of 1000 actinobacteria strains.</title>
        <authorList>
            <person name="Klenk H.-P."/>
        </authorList>
    </citation>
    <scope>NUCLEOTIDE SEQUENCE</scope>
    <source>
        <strain evidence="1">DSM 46832</strain>
    </source>
</reference>
<comment type="caution">
    <text evidence="1">The sequence shown here is derived from an EMBL/GenBank/DDBJ whole genome shotgun (WGS) entry which is preliminary data.</text>
</comment>
<gene>
    <name evidence="1" type="ORF">H4W31_006519</name>
</gene>
<dbReference type="Proteomes" id="UP000649753">
    <property type="component" value="Unassembled WGS sequence"/>
</dbReference>
<name>A0A927MD10_9ACTN</name>
<organism evidence="1 2">
    <name type="scientific">Plantactinospora soyae</name>
    <dbReference type="NCBI Taxonomy" id="1544732"/>
    <lineage>
        <taxon>Bacteria</taxon>
        <taxon>Bacillati</taxon>
        <taxon>Actinomycetota</taxon>
        <taxon>Actinomycetes</taxon>
        <taxon>Micromonosporales</taxon>
        <taxon>Micromonosporaceae</taxon>
        <taxon>Plantactinospora</taxon>
    </lineage>
</organism>
<dbReference type="SUPFAM" id="SSF47413">
    <property type="entry name" value="lambda repressor-like DNA-binding domains"/>
    <property type="match status" value="1"/>
</dbReference>
<evidence type="ECO:0000313" key="2">
    <source>
        <dbReference type="Proteomes" id="UP000649753"/>
    </source>
</evidence>
<dbReference type="InterPro" id="IPR010982">
    <property type="entry name" value="Lambda_DNA-bd_dom_sf"/>
</dbReference>
<evidence type="ECO:0000313" key="1">
    <source>
        <dbReference type="EMBL" id="MBE1490881.1"/>
    </source>
</evidence>
<accession>A0A927MD10</accession>
<keyword evidence="2" id="KW-1185">Reference proteome</keyword>
<dbReference type="RefSeq" id="WP_192770081.1">
    <property type="nucleotide sequence ID" value="NZ_JADBEB010000001.1"/>
</dbReference>
<sequence>MTFAGRALSPAVVEALRYRPGVVHAVTPAPVDLAVLPSFFNELLGELPWWNRAWRVTQVEPAHPRETPWNRGRSGAVEVSVPGTASCGAGDVLPFSGQVRFKRDRLIRFQAKLGDVVIGPGAAPAGTPEPHPFGTVFSRLMDLRGISVREMAMGSGRSMSTINGLRSGYLIPHRKVLAHVPEVLKMSAEDLAAIAGLDPEDNR</sequence>
<dbReference type="GO" id="GO:0003677">
    <property type="term" value="F:DNA binding"/>
    <property type="evidence" value="ECO:0007669"/>
    <property type="project" value="InterPro"/>
</dbReference>